<dbReference type="GO" id="GO:0003990">
    <property type="term" value="F:acetylcholinesterase activity"/>
    <property type="evidence" value="ECO:0007669"/>
    <property type="project" value="TreeGrafter"/>
</dbReference>
<accession>A0A7R9MG55</accession>
<comment type="similarity">
    <text evidence="1">Belongs to the type-B carboxylesterase/lipase family.</text>
</comment>
<evidence type="ECO:0000256" key="1">
    <source>
        <dbReference type="ARBA" id="ARBA00005964"/>
    </source>
</evidence>
<feature type="domain" description="Carboxylesterase type B" evidence="5">
    <location>
        <begin position="95"/>
        <end position="207"/>
    </location>
</feature>
<organism evidence="6">
    <name type="scientific">Oppiella nova</name>
    <dbReference type="NCBI Taxonomy" id="334625"/>
    <lineage>
        <taxon>Eukaryota</taxon>
        <taxon>Metazoa</taxon>
        <taxon>Ecdysozoa</taxon>
        <taxon>Arthropoda</taxon>
        <taxon>Chelicerata</taxon>
        <taxon>Arachnida</taxon>
        <taxon>Acari</taxon>
        <taxon>Acariformes</taxon>
        <taxon>Sarcoptiformes</taxon>
        <taxon>Oribatida</taxon>
        <taxon>Brachypylina</taxon>
        <taxon>Oppioidea</taxon>
        <taxon>Oppiidae</taxon>
        <taxon>Oppiella</taxon>
    </lineage>
</organism>
<keyword evidence="4" id="KW-0325">Glycoprotein</keyword>
<dbReference type="InterPro" id="IPR050654">
    <property type="entry name" value="AChE-related_enzymes"/>
</dbReference>
<sequence>IDLMAGVVRNEGAGFIRLLVKNPNNITVDQFKFGIKVADLEYHNIDIENVTAFYLQNVNTSSSQALRWAISDFVGDLTLKCPTYLFAKQFAITALRWAISDFVGDLTLKCPTYLFAKQFAITVKEWQRVYFYELLYESKYYAKRGNCDEKTMGICHAQDIPFVFGLPYIHEKDYEPEDMFFSREIMKMWTKFAKDGHQDEEWPQLLNNDGVDGVPLVKGLDPTNMTLVLSDPFHRTCDGIWSTYFL</sequence>
<gene>
    <name evidence="6" type="ORF">ONB1V03_LOCUS16061</name>
</gene>
<keyword evidence="7" id="KW-1185">Reference proteome</keyword>
<dbReference type="GO" id="GO:0005615">
    <property type="term" value="C:extracellular space"/>
    <property type="evidence" value="ECO:0007669"/>
    <property type="project" value="TreeGrafter"/>
</dbReference>
<name>A0A7R9MG55_9ACAR</name>
<dbReference type="EMBL" id="CAJPVJ010017488">
    <property type="protein sequence ID" value="CAG2176628.1"/>
    <property type="molecule type" value="Genomic_DNA"/>
</dbReference>
<keyword evidence="3" id="KW-0378">Hydrolase</keyword>
<dbReference type="InterPro" id="IPR002018">
    <property type="entry name" value="CarbesteraseB"/>
</dbReference>
<proteinExistence type="inferred from homology"/>
<dbReference type="PANTHER" id="PTHR43918">
    <property type="entry name" value="ACETYLCHOLINESTERASE"/>
    <property type="match status" value="1"/>
</dbReference>
<evidence type="ECO:0000313" key="6">
    <source>
        <dbReference type="EMBL" id="CAD7659466.1"/>
    </source>
</evidence>
<dbReference type="GO" id="GO:0006581">
    <property type="term" value="P:acetylcholine catabolic process"/>
    <property type="evidence" value="ECO:0007669"/>
    <property type="project" value="TreeGrafter"/>
</dbReference>
<dbReference type="Gene3D" id="3.40.50.1820">
    <property type="entry name" value="alpha/beta hydrolase"/>
    <property type="match status" value="2"/>
</dbReference>
<dbReference type="GO" id="GO:0019695">
    <property type="term" value="P:choline metabolic process"/>
    <property type="evidence" value="ECO:0007669"/>
    <property type="project" value="TreeGrafter"/>
</dbReference>
<reference evidence="6" key="1">
    <citation type="submission" date="2020-11" db="EMBL/GenBank/DDBJ databases">
        <authorList>
            <person name="Tran Van P."/>
        </authorList>
    </citation>
    <scope>NUCLEOTIDE SEQUENCE</scope>
</reference>
<dbReference type="SUPFAM" id="SSF53474">
    <property type="entry name" value="alpha/beta-Hydrolases"/>
    <property type="match status" value="2"/>
</dbReference>
<dbReference type="InterPro" id="IPR029058">
    <property type="entry name" value="AB_hydrolase_fold"/>
</dbReference>
<evidence type="ECO:0000256" key="2">
    <source>
        <dbReference type="ARBA" id="ARBA00022487"/>
    </source>
</evidence>
<evidence type="ECO:0000259" key="5">
    <source>
        <dbReference type="Pfam" id="PF00135"/>
    </source>
</evidence>
<feature type="non-terminal residue" evidence="6">
    <location>
        <position position="1"/>
    </location>
</feature>
<dbReference type="GO" id="GO:0005886">
    <property type="term" value="C:plasma membrane"/>
    <property type="evidence" value="ECO:0007669"/>
    <property type="project" value="TreeGrafter"/>
</dbReference>
<protein>
    <recommendedName>
        <fullName evidence="5">Carboxylesterase type B domain-containing protein</fullName>
    </recommendedName>
</protein>
<dbReference type="Proteomes" id="UP000728032">
    <property type="component" value="Unassembled WGS sequence"/>
</dbReference>
<dbReference type="PANTHER" id="PTHR43918:SF4">
    <property type="entry name" value="CARBOXYLIC ESTER HYDROLASE"/>
    <property type="match status" value="1"/>
</dbReference>
<dbReference type="AlphaFoldDB" id="A0A7R9MG55"/>
<dbReference type="Pfam" id="PF00135">
    <property type="entry name" value="COesterase"/>
    <property type="match status" value="1"/>
</dbReference>
<dbReference type="EMBL" id="OC932313">
    <property type="protein sequence ID" value="CAD7659466.1"/>
    <property type="molecule type" value="Genomic_DNA"/>
</dbReference>
<evidence type="ECO:0000313" key="7">
    <source>
        <dbReference type="Proteomes" id="UP000728032"/>
    </source>
</evidence>
<evidence type="ECO:0000256" key="4">
    <source>
        <dbReference type="ARBA" id="ARBA00023180"/>
    </source>
</evidence>
<dbReference type="OrthoDB" id="6515014at2759"/>
<keyword evidence="2" id="KW-0719">Serine esterase</keyword>
<evidence type="ECO:0000256" key="3">
    <source>
        <dbReference type="ARBA" id="ARBA00022801"/>
    </source>
</evidence>